<dbReference type="AlphaFoldDB" id="A0A9X0QBC3"/>
<comment type="caution">
    <text evidence="1">The sequence shown here is derived from an EMBL/GenBank/DDBJ whole genome shotgun (WGS) entry which is preliminary data.</text>
</comment>
<evidence type="ECO:0000313" key="2">
    <source>
        <dbReference type="Proteomes" id="UP000535182"/>
    </source>
</evidence>
<proteinExistence type="predicted"/>
<dbReference type="RefSeq" id="WP_183973909.1">
    <property type="nucleotide sequence ID" value="NZ_JACHEB010000002.1"/>
</dbReference>
<accession>A0A9X0QBC3</accession>
<dbReference type="Proteomes" id="UP000535182">
    <property type="component" value="Unassembled WGS sequence"/>
</dbReference>
<keyword evidence="2" id="KW-1185">Reference proteome</keyword>
<sequence length="207" mass="22847">MGYLLPTEYVQYGLTAETTDDWVTMASALMESYCRRPSLLVTQYVERMRLTDGAQTVRLSYRPLASAVGAASALVGVRVRFARPRRGELPDPFHEQIAFAFSVPGSWSALDVTTVDVNQTTAELTFPRNFLGIDYNEVEVTYTSGLVTVPDAVKVACVQIVKNAQATPAMNVKSSKMDTMQMQYFSGSLIDAQVQLLLKPYVADRLG</sequence>
<gene>
    <name evidence="1" type="ORF">HDF14_000916</name>
</gene>
<reference evidence="1 2" key="1">
    <citation type="submission" date="2020-08" db="EMBL/GenBank/DDBJ databases">
        <title>Genomic Encyclopedia of Type Strains, Phase IV (KMG-V): Genome sequencing to study the core and pangenomes of soil and plant-associated prokaryotes.</title>
        <authorList>
            <person name="Whitman W."/>
        </authorList>
    </citation>
    <scope>NUCLEOTIDE SEQUENCE [LARGE SCALE GENOMIC DNA]</scope>
    <source>
        <strain evidence="1 2">X5P2</strain>
    </source>
</reference>
<dbReference type="EMBL" id="JACHEB010000002">
    <property type="protein sequence ID" value="MBB5327311.1"/>
    <property type="molecule type" value="Genomic_DNA"/>
</dbReference>
<evidence type="ECO:0000313" key="1">
    <source>
        <dbReference type="EMBL" id="MBB5327311.1"/>
    </source>
</evidence>
<organism evidence="1 2">
    <name type="scientific">Tunturiibacter gelidiferens</name>
    <dbReference type="NCBI Taxonomy" id="3069689"/>
    <lineage>
        <taxon>Bacteria</taxon>
        <taxon>Pseudomonadati</taxon>
        <taxon>Acidobacteriota</taxon>
        <taxon>Terriglobia</taxon>
        <taxon>Terriglobales</taxon>
        <taxon>Acidobacteriaceae</taxon>
        <taxon>Tunturiibacter</taxon>
    </lineage>
</organism>
<protein>
    <submittedName>
        <fullName evidence="1">Uncharacterized protein</fullName>
    </submittedName>
</protein>
<name>A0A9X0QBC3_9BACT</name>